<dbReference type="EMBL" id="LNIX01000053">
    <property type="protein sequence ID" value="OXA37679.1"/>
    <property type="molecule type" value="Genomic_DNA"/>
</dbReference>
<keyword evidence="3" id="KW-0479">Metal-binding</keyword>
<feature type="domain" description="EF-hand" evidence="10">
    <location>
        <begin position="27"/>
        <end position="62"/>
    </location>
</feature>
<dbReference type="Pfam" id="PF13499">
    <property type="entry name" value="EF-hand_7"/>
    <property type="match status" value="1"/>
</dbReference>
<evidence type="ECO:0000256" key="2">
    <source>
        <dbReference type="ARBA" id="ARBA00022642"/>
    </source>
</evidence>
<evidence type="ECO:0000256" key="8">
    <source>
        <dbReference type="ARBA" id="ARBA00043224"/>
    </source>
</evidence>
<keyword evidence="4" id="KW-0378">Hydrolase</keyword>
<organism evidence="11 12">
    <name type="scientific">Folsomia candida</name>
    <name type="common">Springtail</name>
    <dbReference type="NCBI Taxonomy" id="158441"/>
    <lineage>
        <taxon>Eukaryota</taxon>
        <taxon>Metazoa</taxon>
        <taxon>Ecdysozoa</taxon>
        <taxon>Arthropoda</taxon>
        <taxon>Hexapoda</taxon>
        <taxon>Collembola</taxon>
        <taxon>Entomobryomorpha</taxon>
        <taxon>Isotomoidea</taxon>
        <taxon>Isotomidae</taxon>
        <taxon>Proisotominae</taxon>
        <taxon>Folsomia</taxon>
    </lineage>
</organism>
<dbReference type="Gene3D" id="3.40.50.850">
    <property type="entry name" value="Isochorismatase-like"/>
    <property type="match status" value="1"/>
</dbReference>
<dbReference type="SUPFAM" id="SSF52499">
    <property type="entry name" value="Isochorismatase-like hydrolases"/>
    <property type="match status" value="1"/>
</dbReference>
<dbReference type="STRING" id="158441.A0A226CXI3"/>
<evidence type="ECO:0000313" key="12">
    <source>
        <dbReference type="Proteomes" id="UP000198287"/>
    </source>
</evidence>
<protein>
    <recommendedName>
        <fullName evidence="7">nicotinamidase</fullName>
        <ecNumber evidence="7">3.5.1.19</ecNumber>
    </recommendedName>
    <alternativeName>
        <fullName evidence="8">Nicotinamide deamidase</fullName>
    </alternativeName>
</protein>
<dbReference type="CDD" id="cd00051">
    <property type="entry name" value="EFh"/>
    <property type="match status" value="1"/>
</dbReference>
<name>A0A226CXI3_FOLCA</name>
<evidence type="ECO:0000259" key="10">
    <source>
        <dbReference type="PROSITE" id="PS50222"/>
    </source>
</evidence>
<keyword evidence="5" id="KW-0106">Calcium</keyword>
<dbReference type="EC" id="3.5.1.19" evidence="7"/>
<evidence type="ECO:0000256" key="9">
    <source>
        <dbReference type="SAM" id="MobiDB-lite"/>
    </source>
</evidence>
<dbReference type="OrthoDB" id="167809at2759"/>
<evidence type="ECO:0000256" key="6">
    <source>
        <dbReference type="ARBA" id="ARBA00037900"/>
    </source>
</evidence>
<feature type="region of interest" description="Disordered" evidence="9">
    <location>
        <begin position="1"/>
        <end position="23"/>
    </location>
</feature>
<dbReference type="CDD" id="cd01011">
    <property type="entry name" value="nicotinamidase"/>
    <property type="match status" value="1"/>
</dbReference>
<dbReference type="Pfam" id="PF00857">
    <property type="entry name" value="Isochorismatase"/>
    <property type="match status" value="1"/>
</dbReference>
<evidence type="ECO:0000256" key="5">
    <source>
        <dbReference type="ARBA" id="ARBA00022837"/>
    </source>
</evidence>
<dbReference type="AlphaFoldDB" id="A0A226CXI3"/>
<dbReference type="GO" id="GO:0005509">
    <property type="term" value="F:calcium ion binding"/>
    <property type="evidence" value="ECO:0007669"/>
    <property type="project" value="InterPro"/>
</dbReference>
<dbReference type="PROSITE" id="PS50222">
    <property type="entry name" value="EF_HAND_2"/>
    <property type="match status" value="2"/>
</dbReference>
<dbReference type="PANTHER" id="PTHR11080">
    <property type="entry name" value="PYRAZINAMIDASE/NICOTINAMIDASE"/>
    <property type="match status" value="1"/>
</dbReference>
<dbReference type="SMART" id="SM00054">
    <property type="entry name" value="EFh"/>
    <property type="match status" value="2"/>
</dbReference>
<evidence type="ECO:0000256" key="3">
    <source>
        <dbReference type="ARBA" id="ARBA00022723"/>
    </source>
</evidence>
<dbReference type="PANTHER" id="PTHR11080:SF2">
    <property type="entry name" value="LD05707P"/>
    <property type="match status" value="1"/>
</dbReference>
<keyword evidence="2" id="KW-0662">Pyridine nucleotide biosynthesis</keyword>
<dbReference type="GO" id="GO:0019363">
    <property type="term" value="P:pyridine nucleotide biosynthetic process"/>
    <property type="evidence" value="ECO:0007669"/>
    <property type="project" value="UniProtKB-KW"/>
</dbReference>
<dbReference type="PROSITE" id="PS00018">
    <property type="entry name" value="EF_HAND_1"/>
    <property type="match status" value="2"/>
</dbReference>
<accession>A0A226CXI3</accession>
<keyword evidence="12" id="KW-1185">Reference proteome</keyword>
<dbReference type="Proteomes" id="UP000198287">
    <property type="component" value="Unassembled WGS sequence"/>
</dbReference>
<comment type="pathway">
    <text evidence="6">Cofactor biosynthesis; nicotinate biosynthesis; nicotinate from nicotinamide: step 1/1.</text>
</comment>
<evidence type="ECO:0000256" key="1">
    <source>
        <dbReference type="ARBA" id="ARBA00006336"/>
    </source>
</evidence>
<dbReference type="OMA" id="DYCVWST"/>
<comment type="similarity">
    <text evidence="1">Belongs to the isochorismatase family.</text>
</comment>
<dbReference type="InterPro" id="IPR052347">
    <property type="entry name" value="Isochorismatase_Nicotinamidase"/>
</dbReference>
<gene>
    <name evidence="11" type="ORF">Fcan01_27548</name>
</gene>
<reference evidence="11 12" key="1">
    <citation type="submission" date="2015-12" db="EMBL/GenBank/DDBJ databases">
        <title>The genome of Folsomia candida.</title>
        <authorList>
            <person name="Faddeeva A."/>
            <person name="Derks M.F."/>
            <person name="Anvar Y."/>
            <person name="Smit S."/>
            <person name="Van Straalen N."/>
            <person name="Roelofs D."/>
        </authorList>
    </citation>
    <scope>NUCLEOTIDE SEQUENCE [LARGE SCALE GENOMIC DNA]</scope>
    <source>
        <strain evidence="11 12">VU population</strain>
        <tissue evidence="11">Whole body</tissue>
    </source>
</reference>
<dbReference type="GO" id="GO:0008936">
    <property type="term" value="F:nicotinamidase activity"/>
    <property type="evidence" value="ECO:0007669"/>
    <property type="project" value="UniProtKB-EC"/>
</dbReference>
<comment type="caution">
    <text evidence="11">The sequence shown here is derived from an EMBL/GenBank/DDBJ whole genome shotgun (WGS) entry which is preliminary data.</text>
</comment>
<evidence type="ECO:0000256" key="4">
    <source>
        <dbReference type="ARBA" id="ARBA00022801"/>
    </source>
</evidence>
<feature type="domain" description="EF-hand" evidence="10">
    <location>
        <begin position="70"/>
        <end position="105"/>
    </location>
</feature>
<dbReference type="InterPro" id="IPR002048">
    <property type="entry name" value="EF_hand_dom"/>
</dbReference>
<dbReference type="Gene3D" id="1.10.238.10">
    <property type="entry name" value="EF-hand"/>
    <property type="match status" value="1"/>
</dbReference>
<dbReference type="InterPro" id="IPR018247">
    <property type="entry name" value="EF_Hand_1_Ca_BS"/>
</dbReference>
<evidence type="ECO:0000313" key="11">
    <source>
        <dbReference type="EMBL" id="OXA37679.1"/>
    </source>
</evidence>
<evidence type="ECO:0000256" key="7">
    <source>
        <dbReference type="ARBA" id="ARBA00039017"/>
    </source>
</evidence>
<sequence length="367" mass="41607">MANATNYSSSSGTLSPTEDNNPTFLFTSTTPMKNCITAFDTNRDGCLNYQEFTMLCQALFRNERDEPYHIDPKSLKEMFDTFDVNEDGLIGEKEFESCWEKWVRKIVRPIAALVVVDVQNDFISGSLSISNCSAKQMVKRECNPFQVVEPINRLLDSVEFKSVYYTLDWHPENHISFLDNINQRKLHFSSKIPNPDDAKLYDTVTFEGPPVMEQTLWPRHCVQNSWGAKMHANLKIIEGSRFIYKGTNPNVDSYSAFWDNLKLSETGLINELESTGVTDCYVCGLAYNVCVGATALHALELGYRTVLINDASRGISLEDIQATKEKLSANHGVVIHSDQVKDIVQGRDRRPELGLKLALEIRKQVKR</sequence>
<dbReference type="InterPro" id="IPR011992">
    <property type="entry name" value="EF-hand-dom_pair"/>
</dbReference>
<dbReference type="InterPro" id="IPR000868">
    <property type="entry name" value="Isochorismatase-like_dom"/>
</dbReference>
<dbReference type="InterPro" id="IPR036380">
    <property type="entry name" value="Isochorismatase-like_sf"/>
</dbReference>
<proteinExistence type="inferred from homology"/>
<dbReference type="SUPFAM" id="SSF47473">
    <property type="entry name" value="EF-hand"/>
    <property type="match status" value="1"/>
</dbReference>